<evidence type="ECO:0000256" key="2">
    <source>
        <dbReference type="ARBA" id="ARBA00004370"/>
    </source>
</evidence>
<dbReference type="Proteomes" id="UP001219525">
    <property type="component" value="Unassembled WGS sequence"/>
</dbReference>
<dbReference type="InterPro" id="IPR050121">
    <property type="entry name" value="Cytochrome_P450_monoxygenase"/>
</dbReference>
<evidence type="ECO:0000256" key="7">
    <source>
        <dbReference type="ARBA" id="ARBA00022723"/>
    </source>
</evidence>
<evidence type="ECO:0000256" key="1">
    <source>
        <dbReference type="ARBA" id="ARBA00001971"/>
    </source>
</evidence>
<dbReference type="InterPro" id="IPR001128">
    <property type="entry name" value="Cyt_P450"/>
</dbReference>
<proteinExistence type="inferred from homology"/>
<evidence type="ECO:0000256" key="8">
    <source>
        <dbReference type="ARBA" id="ARBA00022989"/>
    </source>
</evidence>
<keyword evidence="10 13" id="KW-0408">Iron</keyword>
<keyword evidence="16" id="KW-1185">Reference proteome</keyword>
<sequence>MLDALPSTLSSIGLQHLPQLSTPRIVASVLCVAPLLFAARGIYNLYFSPLRSIPGPWYAAVSEIWILVHTFRCRKVRAIDDLFKAYGPVVRISPNTVAFVDQQTTRIVYNGMKLDKGPIYGAVKMVAIIEHSVHAKYRRIFSSHYTPGNIALIHPDMKASALVLVEKMLEAKDRQPLDIFPGIHLVMIDLILKSTFGNHYGALDDWSETSHNVILSAIEECAGITPRWLMAIVSRFPNKSWRDFCHSGDTLFNTTADMVRETQVAIIEGRLEEREKPTLIQRFMAHNETCAPEDILSFEDMASESMTHLLAGVDASAVLTSYILWQFASLSDDVKQKIYTELDLAMPNATVIPDLKVLQSLPMLDALFKEGLRLHGPIPTFLERLAPRGETLDLMGYKLPPETVIGTQSWSMHRDATVFPEPETFDVLRWLGEDKSLEAQTQSLAPFGLGTRVCIGQHLARNAIKTMLAAIIRNFEILSSTGTNERTMEMMELFGMFPVGLSCKLEFRPRA</sequence>
<dbReference type="PANTHER" id="PTHR24305:SF166">
    <property type="entry name" value="CYTOCHROME P450 12A4, MITOCHONDRIAL-RELATED"/>
    <property type="match status" value="1"/>
</dbReference>
<organism evidence="15 16">
    <name type="scientific">Mycena pura</name>
    <dbReference type="NCBI Taxonomy" id="153505"/>
    <lineage>
        <taxon>Eukaryota</taxon>
        <taxon>Fungi</taxon>
        <taxon>Dikarya</taxon>
        <taxon>Basidiomycota</taxon>
        <taxon>Agaricomycotina</taxon>
        <taxon>Agaricomycetes</taxon>
        <taxon>Agaricomycetidae</taxon>
        <taxon>Agaricales</taxon>
        <taxon>Marasmiineae</taxon>
        <taxon>Mycenaceae</taxon>
        <taxon>Mycena</taxon>
    </lineage>
</organism>
<keyword evidence="8" id="KW-1133">Transmembrane helix</keyword>
<protein>
    <submittedName>
        <fullName evidence="15">Cytochrome P450</fullName>
    </submittedName>
</protein>
<reference evidence="15" key="1">
    <citation type="submission" date="2023-03" db="EMBL/GenBank/DDBJ databases">
        <title>Massive genome expansion in bonnet fungi (Mycena s.s.) driven by repeated elements and novel gene families across ecological guilds.</title>
        <authorList>
            <consortium name="Lawrence Berkeley National Laboratory"/>
            <person name="Harder C.B."/>
            <person name="Miyauchi S."/>
            <person name="Viragh M."/>
            <person name="Kuo A."/>
            <person name="Thoen E."/>
            <person name="Andreopoulos B."/>
            <person name="Lu D."/>
            <person name="Skrede I."/>
            <person name="Drula E."/>
            <person name="Henrissat B."/>
            <person name="Morin E."/>
            <person name="Kohler A."/>
            <person name="Barry K."/>
            <person name="LaButti K."/>
            <person name="Morin E."/>
            <person name="Salamov A."/>
            <person name="Lipzen A."/>
            <person name="Mereny Z."/>
            <person name="Hegedus B."/>
            <person name="Baldrian P."/>
            <person name="Stursova M."/>
            <person name="Weitz H."/>
            <person name="Taylor A."/>
            <person name="Grigoriev I.V."/>
            <person name="Nagy L.G."/>
            <person name="Martin F."/>
            <person name="Kauserud H."/>
        </authorList>
    </citation>
    <scope>NUCLEOTIDE SEQUENCE</scope>
    <source>
        <strain evidence="15">9144</strain>
    </source>
</reference>
<dbReference type="EMBL" id="JARJCW010000013">
    <property type="protein sequence ID" value="KAJ7218138.1"/>
    <property type="molecule type" value="Genomic_DNA"/>
</dbReference>
<evidence type="ECO:0000256" key="14">
    <source>
        <dbReference type="RuleBase" id="RU000461"/>
    </source>
</evidence>
<dbReference type="PRINTS" id="PR00385">
    <property type="entry name" value="P450"/>
</dbReference>
<comment type="cofactor">
    <cofactor evidence="1 13">
        <name>heme</name>
        <dbReference type="ChEBI" id="CHEBI:30413"/>
    </cofactor>
</comment>
<evidence type="ECO:0000256" key="4">
    <source>
        <dbReference type="ARBA" id="ARBA00010617"/>
    </source>
</evidence>
<accession>A0AAD6VPT0</accession>
<evidence type="ECO:0000256" key="12">
    <source>
        <dbReference type="ARBA" id="ARBA00023136"/>
    </source>
</evidence>
<dbReference type="GO" id="GO:0016020">
    <property type="term" value="C:membrane"/>
    <property type="evidence" value="ECO:0007669"/>
    <property type="project" value="UniProtKB-SubCell"/>
</dbReference>
<keyword evidence="11 14" id="KW-0503">Monooxygenase</keyword>
<dbReference type="GO" id="GO:0004497">
    <property type="term" value="F:monooxygenase activity"/>
    <property type="evidence" value="ECO:0007669"/>
    <property type="project" value="UniProtKB-KW"/>
</dbReference>
<comment type="subcellular location">
    <subcellularLocation>
        <location evidence="2">Membrane</location>
    </subcellularLocation>
</comment>
<dbReference type="InterPro" id="IPR017972">
    <property type="entry name" value="Cyt_P450_CS"/>
</dbReference>
<evidence type="ECO:0000256" key="13">
    <source>
        <dbReference type="PIRSR" id="PIRSR602403-1"/>
    </source>
</evidence>
<keyword evidence="5 13" id="KW-0349">Heme</keyword>
<keyword evidence="7 13" id="KW-0479">Metal-binding</keyword>
<dbReference type="GO" id="GO:0016705">
    <property type="term" value="F:oxidoreductase activity, acting on paired donors, with incorporation or reduction of molecular oxygen"/>
    <property type="evidence" value="ECO:0007669"/>
    <property type="project" value="InterPro"/>
</dbReference>
<name>A0AAD6VPT0_9AGAR</name>
<comment type="caution">
    <text evidence="15">The sequence shown here is derived from an EMBL/GenBank/DDBJ whole genome shotgun (WGS) entry which is preliminary data.</text>
</comment>
<dbReference type="PANTHER" id="PTHR24305">
    <property type="entry name" value="CYTOCHROME P450"/>
    <property type="match status" value="1"/>
</dbReference>
<gene>
    <name evidence="15" type="ORF">GGX14DRAFT_440012</name>
</gene>
<evidence type="ECO:0000313" key="15">
    <source>
        <dbReference type="EMBL" id="KAJ7218138.1"/>
    </source>
</evidence>
<dbReference type="InterPro" id="IPR002403">
    <property type="entry name" value="Cyt_P450_E_grp-IV"/>
</dbReference>
<dbReference type="Pfam" id="PF00067">
    <property type="entry name" value="p450"/>
    <property type="match status" value="1"/>
</dbReference>
<dbReference type="AlphaFoldDB" id="A0AAD6VPT0"/>
<evidence type="ECO:0000256" key="5">
    <source>
        <dbReference type="ARBA" id="ARBA00022617"/>
    </source>
</evidence>
<evidence type="ECO:0000256" key="10">
    <source>
        <dbReference type="ARBA" id="ARBA00023004"/>
    </source>
</evidence>
<comment type="pathway">
    <text evidence="3">Secondary metabolite biosynthesis; terpenoid biosynthesis.</text>
</comment>
<keyword evidence="9 14" id="KW-0560">Oxidoreductase</keyword>
<dbReference type="InterPro" id="IPR036396">
    <property type="entry name" value="Cyt_P450_sf"/>
</dbReference>
<feature type="binding site" description="axial binding residue" evidence="13">
    <location>
        <position position="454"/>
    </location>
    <ligand>
        <name>heme</name>
        <dbReference type="ChEBI" id="CHEBI:30413"/>
    </ligand>
    <ligandPart>
        <name>Fe</name>
        <dbReference type="ChEBI" id="CHEBI:18248"/>
    </ligandPart>
</feature>
<evidence type="ECO:0000313" key="16">
    <source>
        <dbReference type="Proteomes" id="UP001219525"/>
    </source>
</evidence>
<dbReference type="SUPFAM" id="SSF48264">
    <property type="entry name" value="Cytochrome P450"/>
    <property type="match status" value="1"/>
</dbReference>
<dbReference type="GO" id="GO:0005506">
    <property type="term" value="F:iron ion binding"/>
    <property type="evidence" value="ECO:0007669"/>
    <property type="project" value="InterPro"/>
</dbReference>
<evidence type="ECO:0000256" key="6">
    <source>
        <dbReference type="ARBA" id="ARBA00022692"/>
    </source>
</evidence>
<dbReference type="Gene3D" id="1.10.630.10">
    <property type="entry name" value="Cytochrome P450"/>
    <property type="match status" value="1"/>
</dbReference>
<comment type="similarity">
    <text evidence="4 14">Belongs to the cytochrome P450 family.</text>
</comment>
<dbReference type="PROSITE" id="PS00086">
    <property type="entry name" value="CYTOCHROME_P450"/>
    <property type="match status" value="1"/>
</dbReference>
<keyword evidence="6" id="KW-0812">Transmembrane</keyword>
<evidence type="ECO:0000256" key="3">
    <source>
        <dbReference type="ARBA" id="ARBA00004721"/>
    </source>
</evidence>
<keyword evidence="12" id="KW-0472">Membrane</keyword>
<evidence type="ECO:0000256" key="11">
    <source>
        <dbReference type="ARBA" id="ARBA00023033"/>
    </source>
</evidence>
<dbReference type="PRINTS" id="PR00465">
    <property type="entry name" value="EP450IV"/>
</dbReference>
<evidence type="ECO:0000256" key="9">
    <source>
        <dbReference type="ARBA" id="ARBA00023002"/>
    </source>
</evidence>
<dbReference type="GO" id="GO:0020037">
    <property type="term" value="F:heme binding"/>
    <property type="evidence" value="ECO:0007669"/>
    <property type="project" value="InterPro"/>
</dbReference>